<evidence type="ECO:0000256" key="1">
    <source>
        <dbReference type="ARBA" id="ARBA00010759"/>
    </source>
</evidence>
<evidence type="ECO:0000256" key="3">
    <source>
        <dbReference type="HAMAP-Rule" id="MF_00163"/>
    </source>
</evidence>
<dbReference type="AlphaFoldDB" id="A0A1I5JDI9"/>
<dbReference type="GO" id="GO:0046872">
    <property type="term" value="F:metal ion binding"/>
    <property type="evidence" value="ECO:0007669"/>
    <property type="project" value="UniProtKB-KW"/>
</dbReference>
<dbReference type="CDD" id="cd00487">
    <property type="entry name" value="Pep_deformylase"/>
    <property type="match status" value="1"/>
</dbReference>
<comment type="catalytic activity">
    <reaction evidence="3">
        <text>N-terminal N-formyl-L-methionyl-[peptide] + H2O = N-terminal L-methionyl-[peptide] + formate</text>
        <dbReference type="Rhea" id="RHEA:24420"/>
        <dbReference type="Rhea" id="RHEA-COMP:10639"/>
        <dbReference type="Rhea" id="RHEA-COMP:10640"/>
        <dbReference type="ChEBI" id="CHEBI:15377"/>
        <dbReference type="ChEBI" id="CHEBI:15740"/>
        <dbReference type="ChEBI" id="CHEBI:49298"/>
        <dbReference type="ChEBI" id="CHEBI:64731"/>
        <dbReference type="EC" id="3.5.1.88"/>
    </reaction>
</comment>
<dbReference type="PRINTS" id="PR01576">
    <property type="entry name" value="PDEFORMYLASE"/>
</dbReference>
<dbReference type="Pfam" id="PF01327">
    <property type="entry name" value="Pep_deformylase"/>
    <property type="match status" value="1"/>
</dbReference>
<keyword evidence="2 3" id="KW-0408">Iron</keyword>
<comment type="cofactor">
    <cofactor evidence="3">
        <name>Fe(2+)</name>
        <dbReference type="ChEBI" id="CHEBI:29033"/>
    </cofactor>
    <text evidence="3">Binds 1 Fe(2+) ion.</text>
</comment>
<keyword evidence="3 4" id="KW-0378">Hydrolase</keyword>
<dbReference type="Proteomes" id="UP000586254">
    <property type="component" value="Unassembled WGS sequence"/>
</dbReference>
<evidence type="ECO:0000313" key="4">
    <source>
        <dbReference type="EMBL" id="NZA39096.1"/>
    </source>
</evidence>
<feature type="binding site" evidence="3">
    <location>
        <position position="135"/>
    </location>
    <ligand>
        <name>Fe cation</name>
        <dbReference type="ChEBI" id="CHEBI:24875"/>
    </ligand>
</feature>
<comment type="caution">
    <text evidence="4">The sequence shown here is derived from an EMBL/GenBank/DDBJ whole genome shotgun (WGS) entry which is preliminary data.</text>
</comment>
<gene>
    <name evidence="3 4" type="primary">def</name>
    <name evidence="4" type="ORF">H0N91_13420</name>
</gene>
<dbReference type="GO" id="GO:0042586">
    <property type="term" value="F:peptide deformylase activity"/>
    <property type="evidence" value="ECO:0007669"/>
    <property type="project" value="UniProtKB-UniRule"/>
</dbReference>
<dbReference type="InterPro" id="IPR036821">
    <property type="entry name" value="Peptide_deformylase_sf"/>
</dbReference>
<reference evidence="4 5" key="1">
    <citation type="submission" date="2020-07" db="EMBL/GenBank/DDBJ databases">
        <title>Organ Donor 1.</title>
        <authorList>
            <person name="Marsh A.J."/>
            <person name="Azcarate-Peril M.A."/>
        </authorList>
    </citation>
    <scope>NUCLEOTIDE SEQUENCE [LARGE SCALE GENOMIC DNA]</scope>
    <source>
        <strain evidence="4 5">AMC0717</strain>
    </source>
</reference>
<name>A0A1I5JDI9_9FIRM</name>
<dbReference type="NCBIfam" id="TIGR00079">
    <property type="entry name" value="pept_deformyl"/>
    <property type="match status" value="1"/>
</dbReference>
<dbReference type="SUPFAM" id="SSF56420">
    <property type="entry name" value="Peptide deformylase"/>
    <property type="match status" value="1"/>
</dbReference>
<dbReference type="HAMAP" id="MF_00163">
    <property type="entry name" value="Pep_deformylase"/>
    <property type="match status" value="1"/>
</dbReference>
<dbReference type="PIRSF" id="PIRSF004749">
    <property type="entry name" value="Pep_def"/>
    <property type="match status" value="1"/>
</dbReference>
<dbReference type="PANTHER" id="PTHR10458">
    <property type="entry name" value="PEPTIDE DEFORMYLASE"/>
    <property type="match status" value="1"/>
</dbReference>
<dbReference type="EC" id="3.5.1.88" evidence="3"/>
<dbReference type="PANTHER" id="PTHR10458:SF22">
    <property type="entry name" value="PEPTIDE DEFORMYLASE"/>
    <property type="match status" value="1"/>
</dbReference>
<evidence type="ECO:0000256" key="2">
    <source>
        <dbReference type="ARBA" id="ARBA00023004"/>
    </source>
</evidence>
<comment type="function">
    <text evidence="3">Removes the formyl group from the N-terminal Met of newly synthesized proteins. Requires at least a dipeptide for an efficient rate of reaction. N-terminal L-methionine is a prerequisite for activity but the enzyme has broad specificity at other positions.</text>
</comment>
<dbReference type="Gene3D" id="3.90.45.10">
    <property type="entry name" value="Peptide deformylase"/>
    <property type="match status" value="1"/>
</dbReference>
<keyword evidence="3" id="KW-0479">Metal-binding</keyword>
<sequence length="148" mass="16522">MPKLPLHYNDDPVLKQKCQSVQVVDDSIRSLLNAMMNTLQLTPGAAALAANQVGILLQLVVIDYAGYHLKLVNPEILDTEGSRECMESCLSFPGRHIRTLRPRAVRVRALDENGVVIYLDVSGEMAKCLCHEIDHLRGIVFIERALPY</sequence>
<accession>A0A1I5JDI9</accession>
<dbReference type="GO" id="GO:0006412">
    <property type="term" value="P:translation"/>
    <property type="evidence" value="ECO:0007669"/>
    <property type="project" value="UniProtKB-UniRule"/>
</dbReference>
<dbReference type="InterPro" id="IPR023635">
    <property type="entry name" value="Peptide_deformylase"/>
</dbReference>
<feature type="active site" evidence="3">
    <location>
        <position position="132"/>
    </location>
</feature>
<proteinExistence type="inferred from homology"/>
<keyword evidence="3" id="KW-0648">Protein biosynthesis</keyword>
<feature type="binding site" evidence="3">
    <location>
        <position position="131"/>
    </location>
    <ligand>
        <name>Fe cation</name>
        <dbReference type="ChEBI" id="CHEBI:24875"/>
    </ligand>
</feature>
<organism evidence="4 5">
    <name type="scientific">Eubacterium callanderi</name>
    <dbReference type="NCBI Taxonomy" id="53442"/>
    <lineage>
        <taxon>Bacteria</taxon>
        <taxon>Bacillati</taxon>
        <taxon>Bacillota</taxon>
        <taxon>Clostridia</taxon>
        <taxon>Eubacteriales</taxon>
        <taxon>Eubacteriaceae</taxon>
        <taxon>Eubacterium</taxon>
    </lineage>
</organism>
<dbReference type="EMBL" id="JACCKS010000016">
    <property type="protein sequence ID" value="NZA39096.1"/>
    <property type="molecule type" value="Genomic_DNA"/>
</dbReference>
<feature type="binding site" evidence="3">
    <location>
        <position position="89"/>
    </location>
    <ligand>
        <name>Fe cation</name>
        <dbReference type="ChEBI" id="CHEBI:24875"/>
    </ligand>
</feature>
<evidence type="ECO:0000313" key="5">
    <source>
        <dbReference type="Proteomes" id="UP000586254"/>
    </source>
</evidence>
<protein>
    <recommendedName>
        <fullName evidence="3">Peptide deformylase</fullName>
        <shortName evidence="3">PDF</shortName>
        <ecNumber evidence="3">3.5.1.88</ecNumber>
    </recommendedName>
    <alternativeName>
        <fullName evidence="3">Polypeptide deformylase</fullName>
    </alternativeName>
</protein>
<dbReference type="RefSeq" id="WP_090412516.1">
    <property type="nucleotide sequence ID" value="NZ_CAUEPJ010000128.1"/>
</dbReference>
<comment type="similarity">
    <text evidence="1 3">Belongs to the polypeptide deformylase family.</text>
</comment>